<evidence type="ECO:0000313" key="2">
    <source>
        <dbReference type="EMBL" id="CAI5440291.1"/>
    </source>
</evidence>
<keyword evidence="3" id="KW-1185">Reference proteome</keyword>
<feature type="domain" description="F-box" evidence="1">
    <location>
        <begin position="146"/>
        <end position="177"/>
    </location>
</feature>
<proteinExistence type="predicted"/>
<organism evidence="2 3">
    <name type="scientific">Caenorhabditis angaria</name>
    <dbReference type="NCBI Taxonomy" id="860376"/>
    <lineage>
        <taxon>Eukaryota</taxon>
        <taxon>Metazoa</taxon>
        <taxon>Ecdysozoa</taxon>
        <taxon>Nematoda</taxon>
        <taxon>Chromadorea</taxon>
        <taxon>Rhabditida</taxon>
        <taxon>Rhabditina</taxon>
        <taxon>Rhabditomorpha</taxon>
        <taxon>Rhabditoidea</taxon>
        <taxon>Rhabditidae</taxon>
        <taxon>Peloderinae</taxon>
        <taxon>Caenorhabditis</taxon>
    </lineage>
</organism>
<accession>A0A9P1MY33</accession>
<evidence type="ECO:0000259" key="1">
    <source>
        <dbReference type="Pfam" id="PF00646"/>
    </source>
</evidence>
<dbReference type="Proteomes" id="UP001152747">
    <property type="component" value="Unassembled WGS sequence"/>
</dbReference>
<comment type="caution">
    <text evidence="2">The sequence shown here is derived from an EMBL/GenBank/DDBJ whole genome shotgun (WGS) entry which is preliminary data.</text>
</comment>
<protein>
    <recommendedName>
        <fullName evidence="1">F-box domain-containing protein</fullName>
    </recommendedName>
</protein>
<evidence type="ECO:0000313" key="3">
    <source>
        <dbReference type="Proteomes" id="UP001152747"/>
    </source>
</evidence>
<reference evidence="2" key="1">
    <citation type="submission" date="2022-11" db="EMBL/GenBank/DDBJ databases">
        <authorList>
            <person name="Kikuchi T."/>
        </authorList>
    </citation>
    <scope>NUCLEOTIDE SEQUENCE</scope>
    <source>
        <strain evidence="2">PS1010</strain>
    </source>
</reference>
<gene>
    <name evidence="2" type="ORF">CAMP_LOCUS2928</name>
</gene>
<dbReference type="EMBL" id="CANHGI010000001">
    <property type="protein sequence ID" value="CAI5440291.1"/>
    <property type="molecule type" value="Genomic_DNA"/>
</dbReference>
<sequence length="443" mass="52993">MHLENLKEIVISCISDDLPFIDKHQLLSIDKIDLAPGINFKSNDLFDFKGKHVSVSIDDFNKDNFKKYLEMLKNGQITVECAEIYEPILQVDFSNIKSEYAINEDDESCSFDFSSEYRKYSVTWHESFLEIETVEIFEKLDQCIYWPQLPLHIQENVIYQMDVKSRCKFAQCSKKSEKEAKRSKNYLYKIGVLDNSEWCSELQFAFSENSDKDFWFEFMDEYSYNNQTIVLYKTWKNGEEFIKWTKIESGKPYEVRLKYLKEYLSKYEKVIKYFHSETILLQEISNNLNNLGNLEKIYIKDDTDESSDYLKLGYLDWKLIRKCKHVFLHRAVLSFEQVLELDIETAEIQCHDMENKNNFKNYLNMLKNGRIHRNLKKIRFNLIKQENMDIREFGTLWRIEENRETLTFRLKSNVIENGIIEVFQQFGDSQCHILIKCYEELEG</sequence>
<name>A0A9P1MY33_9PELO</name>
<dbReference type="AlphaFoldDB" id="A0A9P1MY33"/>
<dbReference type="InterPro" id="IPR001810">
    <property type="entry name" value="F-box_dom"/>
</dbReference>
<dbReference type="Pfam" id="PF00646">
    <property type="entry name" value="F-box"/>
    <property type="match status" value="1"/>
</dbReference>